<evidence type="ECO:0000313" key="4">
    <source>
        <dbReference type="Proteomes" id="UP000199337"/>
    </source>
</evidence>
<dbReference type="InterPro" id="IPR029149">
    <property type="entry name" value="Creatin/AminoP/Spt16_N"/>
</dbReference>
<dbReference type="Proteomes" id="UP000199337">
    <property type="component" value="Unassembled WGS sequence"/>
</dbReference>
<dbReference type="Pfam" id="PF00557">
    <property type="entry name" value="Peptidase_M24"/>
    <property type="match status" value="1"/>
</dbReference>
<sequence length="383" mass="41532">MNYQLRREKLRASLDQAEIGQVLIQNLDNIYYFSGFNALVTSRPMGLVISREKACLIVPIVAADSARKEAGDMDIAVYYEHPVGEQAEIGFYASLAKTLATGTQGGNIGVEAGKFSLDNLKILNELGLQPQDISRHLQQLRAIKEPEELDAIRTAARYVDYCVEKSVAEIRQGISEVEIDRAGVCALNKQTAADLPGASVACFSMSLSGAARSVMLHASSGGRKIRPGDAVVLCRQVAINGYWAQCDRTVFLGKPTPEQLKYFSLVQAAHAAAVEIIRQGIIASQIDQVIRAVYEKAGVAKYFLHRSGSGFGIGTTEIPHLSFDSKDLINGNMALVIQPALYIPGVGGFRYSDTVFVKDGGNEIISRFPKDINTMAVTSNTPD</sequence>
<dbReference type="EMBL" id="FOOX01000009">
    <property type="protein sequence ID" value="SFG78757.1"/>
    <property type="molecule type" value="Genomic_DNA"/>
</dbReference>
<name>A0A1I2USH6_9FIRM</name>
<accession>A0A1I2USH6</accession>
<dbReference type="Pfam" id="PF01321">
    <property type="entry name" value="Creatinase_N"/>
    <property type="match status" value="1"/>
</dbReference>
<dbReference type="Gene3D" id="3.40.350.10">
    <property type="entry name" value="Creatinase/prolidase N-terminal domain"/>
    <property type="match status" value="1"/>
</dbReference>
<dbReference type="PANTHER" id="PTHR46112">
    <property type="entry name" value="AMINOPEPTIDASE"/>
    <property type="match status" value="1"/>
</dbReference>
<dbReference type="InterPro" id="IPR036005">
    <property type="entry name" value="Creatinase/aminopeptidase-like"/>
</dbReference>
<dbReference type="SUPFAM" id="SSF55920">
    <property type="entry name" value="Creatinase/aminopeptidase"/>
    <property type="match status" value="1"/>
</dbReference>
<dbReference type="STRING" id="341036.SAMN05660649_02724"/>
<evidence type="ECO:0000259" key="2">
    <source>
        <dbReference type="Pfam" id="PF01321"/>
    </source>
</evidence>
<dbReference type="AlphaFoldDB" id="A0A1I2USH6"/>
<organism evidence="3 4">
    <name type="scientific">Desulfotruncus arcticus DSM 17038</name>
    <dbReference type="NCBI Taxonomy" id="1121424"/>
    <lineage>
        <taxon>Bacteria</taxon>
        <taxon>Bacillati</taxon>
        <taxon>Bacillota</taxon>
        <taxon>Clostridia</taxon>
        <taxon>Eubacteriales</taxon>
        <taxon>Desulfallaceae</taxon>
        <taxon>Desulfotruncus</taxon>
    </lineage>
</organism>
<reference evidence="4" key="1">
    <citation type="submission" date="2016-10" db="EMBL/GenBank/DDBJ databases">
        <authorList>
            <person name="Varghese N."/>
            <person name="Submissions S."/>
        </authorList>
    </citation>
    <scope>NUCLEOTIDE SEQUENCE [LARGE SCALE GENOMIC DNA]</scope>
    <source>
        <strain evidence="4">DSM 17038</strain>
    </source>
</reference>
<dbReference type="InterPro" id="IPR000994">
    <property type="entry name" value="Pept_M24"/>
</dbReference>
<dbReference type="OrthoDB" id="9806388at2"/>
<evidence type="ECO:0000259" key="1">
    <source>
        <dbReference type="Pfam" id="PF00557"/>
    </source>
</evidence>
<dbReference type="PANTHER" id="PTHR46112:SF2">
    <property type="entry name" value="XAA-PRO AMINOPEPTIDASE P-RELATED"/>
    <property type="match status" value="1"/>
</dbReference>
<keyword evidence="4" id="KW-1185">Reference proteome</keyword>
<protein>
    <submittedName>
        <fullName evidence="3">Xaa-Pro dipeptidase</fullName>
    </submittedName>
</protein>
<evidence type="ECO:0000313" key="3">
    <source>
        <dbReference type="EMBL" id="SFG78757.1"/>
    </source>
</evidence>
<feature type="domain" description="Peptidase M24" evidence="1">
    <location>
        <begin position="151"/>
        <end position="358"/>
    </location>
</feature>
<dbReference type="RefSeq" id="WP_092471926.1">
    <property type="nucleotide sequence ID" value="NZ_FOOX01000009.1"/>
</dbReference>
<dbReference type="InterPro" id="IPR000587">
    <property type="entry name" value="Creatinase_N"/>
</dbReference>
<dbReference type="SUPFAM" id="SSF53092">
    <property type="entry name" value="Creatinase/prolidase N-terminal domain"/>
    <property type="match status" value="1"/>
</dbReference>
<feature type="domain" description="Creatinase N-terminal" evidence="2">
    <location>
        <begin position="6"/>
        <end position="143"/>
    </location>
</feature>
<gene>
    <name evidence="3" type="ORF">SAMN05660649_02724</name>
</gene>
<proteinExistence type="predicted"/>
<dbReference type="Gene3D" id="3.90.230.10">
    <property type="entry name" value="Creatinase/methionine aminopeptidase superfamily"/>
    <property type="match status" value="1"/>
</dbReference>
<dbReference type="InterPro" id="IPR050659">
    <property type="entry name" value="Peptidase_M24B"/>
</dbReference>